<reference evidence="2" key="2">
    <citation type="submission" date="2020-02" db="EMBL/GenBank/DDBJ databases">
        <title>Esox lucius (northern pike) genome, fEsoLuc1, primary haplotype.</title>
        <authorList>
            <person name="Myers G."/>
            <person name="Karagic N."/>
            <person name="Meyer A."/>
            <person name="Pippel M."/>
            <person name="Reichard M."/>
            <person name="Winkler S."/>
            <person name="Tracey A."/>
            <person name="Sims Y."/>
            <person name="Howe K."/>
            <person name="Rhie A."/>
            <person name="Formenti G."/>
            <person name="Durbin R."/>
            <person name="Fedrigo O."/>
            <person name="Jarvis E.D."/>
        </authorList>
    </citation>
    <scope>NUCLEOTIDE SEQUENCE [LARGE SCALE GENOMIC DNA]</scope>
</reference>
<protein>
    <submittedName>
        <fullName evidence="2">Uncharacterized protein</fullName>
    </submittedName>
</protein>
<dbReference type="Proteomes" id="UP000265140">
    <property type="component" value="Chromosome 11"/>
</dbReference>
<accession>A0A3P8ZL58</accession>
<proteinExistence type="predicted"/>
<dbReference type="InParanoid" id="A0A3P8ZL58"/>
<evidence type="ECO:0000313" key="2">
    <source>
        <dbReference type="Ensembl" id="ENSELUP00000029188.2"/>
    </source>
</evidence>
<evidence type="ECO:0000313" key="3">
    <source>
        <dbReference type="Proteomes" id="UP000265140"/>
    </source>
</evidence>
<keyword evidence="1" id="KW-1133">Transmembrane helix</keyword>
<evidence type="ECO:0000256" key="1">
    <source>
        <dbReference type="SAM" id="Phobius"/>
    </source>
</evidence>
<reference evidence="2" key="4">
    <citation type="submission" date="2025-09" db="UniProtKB">
        <authorList>
            <consortium name="Ensembl"/>
        </authorList>
    </citation>
    <scope>IDENTIFICATION</scope>
</reference>
<name>A0A3P8ZL58_ESOLU</name>
<dbReference type="AlphaFoldDB" id="A0A3P8ZL58"/>
<organism evidence="2 3">
    <name type="scientific">Esox lucius</name>
    <name type="common">Northern pike</name>
    <dbReference type="NCBI Taxonomy" id="8010"/>
    <lineage>
        <taxon>Eukaryota</taxon>
        <taxon>Metazoa</taxon>
        <taxon>Chordata</taxon>
        <taxon>Craniata</taxon>
        <taxon>Vertebrata</taxon>
        <taxon>Euteleostomi</taxon>
        <taxon>Actinopterygii</taxon>
        <taxon>Neopterygii</taxon>
        <taxon>Teleostei</taxon>
        <taxon>Protacanthopterygii</taxon>
        <taxon>Esociformes</taxon>
        <taxon>Esocidae</taxon>
        <taxon>Esox</taxon>
    </lineage>
</organism>
<dbReference type="Ensembl" id="ENSELUT00000011463.3">
    <property type="protein sequence ID" value="ENSELUP00000029188.2"/>
    <property type="gene ID" value="ENSELUG00000006041.3"/>
</dbReference>
<keyword evidence="1" id="KW-0472">Membrane</keyword>
<reference evidence="2" key="3">
    <citation type="submission" date="2025-08" db="UniProtKB">
        <authorList>
            <consortium name="Ensembl"/>
        </authorList>
    </citation>
    <scope>IDENTIFICATION</scope>
</reference>
<sequence length="87" mass="10487">MEWVELQQLAPHDKIMWRNMIGFCYYFKLFLNKLFIHLLFFAEIIVVAFTVGLVFTLMFVVCLLSYIYRVLWTLRHLLFTVGFFLPG</sequence>
<reference evidence="3" key="1">
    <citation type="journal article" date="2014" name="PLoS ONE">
        <title>The genome and linkage map of the northern pike (Esox lucius): conserved synteny revealed between the salmonid sister group and the Neoteleostei.</title>
        <authorList>
            <person name="Rondeau E.B."/>
            <person name="Minkley D.R."/>
            <person name="Leong J.S."/>
            <person name="Messmer A.M."/>
            <person name="Jantzen J.R."/>
            <person name="von Schalburg K.R."/>
            <person name="Lemon C."/>
            <person name="Bird N.H."/>
            <person name="Koop B.F."/>
        </authorList>
    </citation>
    <scope>NUCLEOTIDE SEQUENCE</scope>
</reference>
<keyword evidence="3" id="KW-1185">Reference proteome</keyword>
<feature type="transmembrane region" description="Helical" evidence="1">
    <location>
        <begin position="38"/>
        <end position="60"/>
    </location>
</feature>
<keyword evidence="1" id="KW-0812">Transmembrane</keyword>